<gene>
    <name evidence="2" type="ORF">AVDCRST_MAG19-3670</name>
</gene>
<accession>A0A6J4VJK0</accession>
<reference evidence="2" key="1">
    <citation type="submission" date="2020-02" db="EMBL/GenBank/DDBJ databases">
        <authorList>
            <person name="Meier V. D."/>
        </authorList>
    </citation>
    <scope>NUCLEOTIDE SEQUENCE</scope>
    <source>
        <strain evidence="2">AVDCRST_MAG19</strain>
    </source>
</reference>
<evidence type="ECO:0000259" key="1">
    <source>
        <dbReference type="Pfam" id="PF00561"/>
    </source>
</evidence>
<name>A0A6J4VJK0_9BACT</name>
<dbReference type="GO" id="GO:0016020">
    <property type="term" value="C:membrane"/>
    <property type="evidence" value="ECO:0007669"/>
    <property type="project" value="TreeGrafter"/>
</dbReference>
<sequence>MEGTERLGRHREVRLDAGTIRYREVGSGPPIVFVHGLLVNGALWRLVVPSLAARYRCIVPDLPLGGHQPAMPSDADLSPGGLARLVADLLTALDVHDVTLVGSDTGGAICQLVIAHSPQRVGRLVLTNCDAYEHWPPPLVLPFKWGAYVPGFVAALAHALRFAPVRHALYGLLAKRRPESAVFHAFFAPLRDDPAVRWDVTKVLRGVINRATLEAAKAFPRFRKPVLIVWGTDDPVFPMRDAVRLQRDFPLARLEWVLGSRCFVCEDQPERLAALIAEFLRETRGLPESAPDRPVPVAGVA</sequence>
<protein>
    <recommendedName>
        <fullName evidence="1">AB hydrolase-1 domain-containing protein</fullName>
    </recommendedName>
</protein>
<dbReference type="SUPFAM" id="SSF53474">
    <property type="entry name" value="alpha/beta-Hydrolases"/>
    <property type="match status" value="1"/>
</dbReference>
<organism evidence="2">
    <name type="scientific">uncultured Thermomicrobiales bacterium</name>
    <dbReference type="NCBI Taxonomy" id="1645740"/>
    <lineage>
        <taxon>Bacteria</taxon>
        <taxon>Pseudomonadati</taxon>
        <taxon>Thermomicrobiota</taxon>
        <taxon>Thermomicrobia</taxon>
        <taxon>Thermomicrobiales</taxon>
        <taxon>environmental samples</taxon>
    </lineage>
</organism>
<dbReference type="PANTHER" id="PTHR43798">
    <property type="entry name" value="MONOACYLGLYCEROL LIPASE"/>
    <property type="match status" value="1"/>
</dbReference>
<dbReference type="EMBL" id="CADCWL010000206">
    <property type="protein sequence ID" value="CAA9579225.1"/>
    <property type="molecule type" value="Genomic_DNA"/>
</dbReference>
<dbReference type="PANTHER" id="PTHR43798:SF24">
    <property type="entry name" value="CIS-3-ALKYL-4-ALKYLOXETAN-2-ONE DECARBOXYLASE"/>
    <property type="match status" value="1"/>
</dbReference>
<dbReference type="InterPro" id="IPR029058">
    <property type="entry name" value="AB_hydrolase_fold"/>
</dbReference>
<dbReference type="AlphaFoldDB" id="A0A6J4VJK0"/>
<evidence type="ECO:0000313" key="2">
    <source>
        <dbReference type="EMBL" id="CAA9579225.1"/>
    </source>
</evidence>
<feature type="domain" description="AB hydrolase-1" evidence="1">
    <location>
        <begin position="29"/>
        <end position="254"/>
    </location>
</feature>
<dbReference type="Gene3D" id="3.40.50.1820">
    <property type="entry name" value="alpha/beta hydrolase"/>
    <property type="match status" value="1"/>
</dbReference>
<dbReference type="Pfam" id="PF00561">
    <property type="entry name" value="Abhydrolase_1"/>
    <property type="match status" value="1"/>
</dbReference>
<dbReference type="InterPro" id="IPR050266">
    <property type="entry name" value="AB_hydrolase_sf"/>
</dbReference>
<dbReference type="InterPro" id="IPR000073">
    <property type="entry name" value="AB_hydrolase_1"/>
</dbReference>
<dbReference type="PRINTS" id="PR00111">
    <property type="entry name" value="ABHYDROLASE"/>
</dbReference>
<proteinExistence type="predicted"/>